<dbReference type="STRING" id="991.IW20_15605"/>
<dbReference type="Proteomes" id="UP000028712">
    <property type="component" value="Unassembled WGS sequence"/>
</dbReference>
<protein>
    <submittedName>
        <fullName evidence="1">Uncharacterized protein</fullName>
    </submittedName>
</protein>
<name>A0A086AEG9_FLAHY</name>
<gene>
    <name evidence="1" type="ORF">IW20_15605</name>
</gene>
<comment type="caution">
    <text evidence="1">The sequence shown here is derived from an EMBL/GenBank/DDBJ whole genome shotgun (WGS) entry which is preliminary data.</text>
</comment>
<reference evidence="1 2" key="1">
    <citation type="submission" date="2014-07" db="EMBL/GenBank/DDBJ databases">
        <title>Genome of Flavobacterium hydatis DSM 2063.</title>
        <authorList>
            <person name="Pipes S.E."/>
            <person name="Stropko S.J."/>
            <person name="Newman J.D."/>
        </authorList>
    </citation>
    <scope>NUCLEOTIDE SEQUENCE [LARGE SCALE GENOMIC DNA]</scope>
    <source>
        <strain evidence="1 2">DSM 2063</strain>
    </source>
</reference>
<sequence length="59" mass="6357">MKALLGTVGIGAIEGVQHLPAPNVTMEIVKVVVQVILGVATLFKMFKKPKEVISNQNQQ</sequence>
<dbReference type="RefSeq" id="WP_035623988.1">
    <property type="nucleotide sequence ID" value="NZ_JPRM01000024.1"/>
</dbReference>
<dbReference type="EMBL" id="JPRM01000024">
    <property type="protein sequence ID" value="KFF15083.1"/>
    <property type="molecule type" value="Genomic_DNA"/>
</dbReference>
<evidence type="ECO:0000313" key="1">
    <source>
        <dbReference type="EMBL" id="KFF15083.1"/>
    </source>
</evidence>
<proteinExistence type="predicted"/>
<evidence type="ECO:0000313" key="2">
    <source>
        <dbReference type="Proteomes" id="UP000028712"/>
    </source>
</evidence>
<dbReference type="AlphaFoldDB" id="A0A086AEG9"/>
<organism evidence="1 2">
    <name type="scientific">Flavobacterium hydatis</name>
    <name type="common">Cytophaga aquatilis</name>
    <dbReference type="NCBI Taxonomy" id="991"/>
    <lineage>
        <taxon>Bacteria</taxon>
        <taxon>Pseudomonadati</taxon>
        <taxon>Bacteroidota</taxon>
        <taxon>Flavobacteriia</taxon>
        <taxon>Flavobacteriales</taxon>
        <taxon>Flavobacteriaceae</taxon>
        <taxon>Flavobacterium</taxon>
    </lineage>
</organism>
<accession>A0A086AEG9</accession>